<feature type="transmembrane region" description="Helical" evidence="1">
    <location>
        <begin position="44"/>
        <end position="66"/>
    </location>
</feature>
<sequence>MWKKSTRLILGFGCGYLFILLFPIDSPFEFSEFLLKFVVDPFAFFSASIVFIIGFITNALIIKEGVEETFLFYNRKESNLVEILLALLLLVSFYILFQTGFWQTMVFFSFSILYGIISLDFSRFKMIEE</sequence>
<comment type="caution">
    <text evidence="2">The sequence shown here is derived from an EMBL/GenBank/DDBJ whole genome shotgun (WGS) entry which is preliminary data.</text>
</comment>
<name>A0A4U1DEG8_9BACI</name>
<keyword evidence="1" id="KW-1133">Transmembrane helix</keyword>
<gene>
    <name evidence="2" type="ORF">FA727_09490</name>
</gene>
<dbReference type="RefSeq" id="WP_136830648.1">
    <property type="nucleotide sequence ID" value="NZ_SWBM01000001.1"/>
</dbReference>
<evidence type="ECO:0000313" key="2">
    <source>
        <dbReference type="EMBL" id="TKC19746.1"/>
    </source>
</evidence>
<feature type="transmembrane region" description="Helical" evidence="1">
    <location>
        <begin position="7"/>
        <end position="24"/>
    </location>
</feature>
<protein>
    <submittedName>
        <fullName evidence="2">Uncharacterized protein</fullName>
    </submittedName>
</protein>
<dbReference type="OrthoDB" id="2971634at2"/>
<keyword evidence="1" id="KW-0472">Membrane</keyword>
<evidence type="ECO:0000256" key="1">
    <source>
        <dbReference type="SAM" id="Phobius"/>
    </source>
</evidence>
<feature type="transmembrane region" description="Helical" evidence="1">
    <location>
        <begin position="102"/>
        <end position="121"/>
    </location>
</feature>
<dbReference type="Proteomes" id="UP000307756">
    <property type="component" value="Unassembled WGS sequence"/>
</dbReference>
<reference evidence="2 3" key="1">
    <citation type="journal article" date="2011" name="J. Microbiol.">
        <title>Bacillus kyonggiensis sp. nov., isolated from soil of a lettuce field.</title>
        <authorList>
            <person name="Dong K."/>
            <person name="Lee S."/>
        </authorList>
    </citation>
    <scope>NUCLEOTIDE SEQUENCE [LARGE SCALE GENOMIC DNA]</scope>
    <source>
        <strain evidence="2 3">NB22</strain>
    </source>
</reference>
<evidence type="ECO:0000313" key="3">
    <source>
        <dbReference type="Proteomes" id="UP000307756"/>
    </source>
</evidence>
<organism evidence="2 3">
    <name type="scientific">Robertmurraya kyonggiensis</name>
    <dbReference type="NCBI Taxonomy" id="1037680"/>
    <lineage>
        <taxon>Bacteria</taxon>
        <taxon>Bacillati</taxon>
        <taxon>Bacillota</taxon>
        <taxon>Bacilli</taxon>
        <taxon>Bacillales</taxon>
        <taxon>Bacillaceae</taxon>
        <taxon>Robertmurraya</taxon>
    </lineage>
</organism>
<keyword evidence="3" id="KW-1185">Reference proteome</keyword>
<proteinExistence type="predicted"/>
<keyword evidence="1" id="KW-0812">Transmembrane</keyword>
<accession>A0A4U1DEG8</accession>
<dbReference type="EMBL" id="SWBM01000001">
    <property type="protein sequence ID" value="TKC19746.1"/>
    <property type="molecule type" value="Genomic_DNA"/>
</dbReference>
<dbReference type="AlphaFoldDB" id="A0A4U1DEG8"/>
<feature type="transmembrane region" description="Helical" evidence="1">
    <location>
        <begin position="78"/>
        <end position="96"/>
    </location>
</feature>